<dbReference type="PANTHER" id="PTHR45724">
    <property type="entry name" value="AQUAPORIN NIP2-1"/>
    <property type="match status" value="1"/>
</dbReference>
<keyword evidence="8" id="KW-0732">Signal</keyword>
<dbReference type="GO" id="GO:0016020">
    <property type="term" value="C:membrane"/>
    <property type="evidence" value="ECO:0007669"/>
    <property type="project" value="UniProtKB-SubCell"/>
</dbReference>
<dbReference type="Pfam" id="PF00230">
    <property type="entry name" value="MIP"/>
    <property type="match status" value="1"/>
</dbReference>
<evidence type="ECO:0000256" key="8">
    <source>
        <dbReference type="SAM" id="SignalP"/>
    </source>
</evidence>
<name>A0A538TW91_UNCEI</name>
<comment type="similarity">
    <text evidence="6">Belongs to the MIP/aquaporin (TC 1.A.8) family.</text>
</comment>
<dbReference type="SUPFAM" id="SSF81338">
    <property type="entry name" value="Aquaporin-like"/>
    <property type="match status" value="1"/>
</dbReference>
<evidence type="ECO:0000256" key="6">
    <source>
        <dbReference type="RuleBase" id="RU000477"/>
    </source>
</evidence>
<evidence type="ECO:0000256" key="7">
    <source>
        <dbReference type="SAM" id="Phobius"/>
    </source>
</evidence>
<evidence type="ECO:0000256" key="1">
    <source>
        <dbReference type="ARBA" id="ARBA00004141"/>
    </source>
</evidence>
<dbReference type="EMBL" id="VBOY01000025">
    <property type="protein sequence ID" value="TMQ67893.1"/>
    <property type="molecule type" value="Genomic_DNA"/>
</dbReference>
<comment type="subcellular location">
    <subcellularLocation>
        <location evidence="1">Membrane</location>
        <topology evidence="1">Multi-pass membrane protein</topology>
    </subcellularLocation>
</comment>
<organism evidence="9 10">
    <name type="scientific">Eiseniibacteriota bacterium</name>
    <dbReference type="NCBI Taxonomy" id="2212470"/>
    <lineage>
        <taxon>Bacteria</taxon>
        <taxon>Candidatus Eiseniibacteriota</taxon>
    </lineage>
</organism>
<feature type="signal peptide" evidence="8">
    <location>
        <begin position="1"/>
        <end position="21"/>
    </location>
</feature>
<dbReference type="PANTHER" id="PTHR45724:SF13">
    <property type="entry name" value="AQUAPORIN NIP1-1-RELATED"/>
    <property type="match status" value="1"/>
</dbReference>
<evidence type="ECO:0000313" key="10">
    <source>
        <dbReference type="Proteomes" id="UP000316609"/>
    </source>
</evidence>
<dbReference type="InterPro" id="IPR000425">
    <property type="entry name" value="MIP"/>
</dbReference>
<dbReference type="Gene3D" id="1.20.1080.10">
    <property type="entry name" value="Glycerol uptake facilitator protein"/>
    <property type="match status" value="1"/>
</dbReference>
<feature type="chain" id="PRO_5021984081" evidence="8">
    <location>
        <begin position="22"/>
        <end position="78"/>
    </location>
</feature>
<reference evidence="9 10" key="1">
    <citation type="journal article" date="2019" name="Nat. Microbiol.">
        <title>Mediterranean grassland soil C-N compound turnover is dependent on rainfall and depth, and is mediated by genomically divergent microorganisms.</title>
        <authorList>
            <person name="Diamond S."/>
            <person name="Andeer P.F."/>
            <person name="Li Z."/>
            <person name="Crits-Christoph A."/>
            <person name="Burstein D."/>
            <person name="Anantharaman K."/>
            <person name="Lane K.R."/>
            <person name="Thomas B.C."/>
            <person name="Pan C."/>
            <person name="Northen T.R."/>
            <person name="Banfield J.F."/>
        </authorList>
    </citation>
    <scope>NUCLEOTIDE SEQUENCE [LARGE SCALE GENOMIC DNA]</scope>
    <source>
        <strain evidence="9">WS_8</strain>
    </source>
</reference>
<sequence length="78" mass="7860">TKGNSFYGLAIGFTVAAGAFAAGPVSGGAFNPAVGIGPLVWRAVVRGGSLSHLWLYLVGPLLGAVIAAAVYRLQETES</sequence>
<dbReference type="Proteomes" id="UP000316609">
    <property type="component" value="Unassembled WGS sequence"/>
</dbReference>
<evidence type="ECO:0000256" key="4">
    <source>
        <dbReference type="ARBA" id="ARBA00022989"/>
    </source>
</evidence>
<dbReference type="PRINTS" id="PR00783">
    <property type="entry name" value="MINTRINSICP"/>
</dbReference>
<feature type="non-terminal residue" evidence="9">
    <location>
        <position position="1"/>
    </location>
</feature>
<comment type="caution">
    <text evidence="9">The sequence shown here is derived from an EMBL/GenBank/DDBJ whole genome shotgun (WGS) entry which is preliminary data.</text>
</comment>
<evidence type="ECO:0000256" key="2">
    <source>
        <dbReference type="ARBA" id="ARBA00022448"/>
    </source>
</evidence>
<keyword evidence="3 6" id="KW-0812">Transmembrane</keyword>
<proteinExistence type="inferred from homology"/>
<dbReference type="InterPro" id="IPR034294">
    <property type="entry name" value="Aquaporin_transptr"/>
</dbReference>
<dbReference type="AlphaFoldDB" id="A0A538TW91"/>
<accession>A0A538TW91</accession>
<dbReference type="InterPro" id="IPR023271">
    <property type="entry name" value="Aquaporin-like"/>
</dbReference>
<evidence type="ECO:0000256" key="3">
    <source>
        <dbReference type="ARBA" id="ARBA00022692"/>
    </source>
</evidence>
<keyword evidence="5 7" id="KW-0472">Membrane</keyword>
<dbReference type="GO" id="GO:0015267">
    <property type="term" value="F:channel activity"/>
    <property type="evidence" value="ECO:0007669"/>
    <property type="project" value="InterPro"/>
</dbReference>
<protein>
    <submittedName>
        <fullName evidence="9">Porin</fullName>
    </submittedName>
</protein>
<gene>
    <name evidence="9" type="ORF">E6K78_03170</name>
</gene>
<evidence type="ECO:0000313" key="9">
    <source>
        <dbReference type="EMBL" id="TMQ67893.1"/>
    </source>
</evidence>
<keyword evidence="2 6" id="KW-0813">Transport</keyword>
<evidence type="ECO:0000256" key="5">
    <source>
        <dbReference type="ARBA" id="ARBA00023136"/>
    </source>
</evidence>
<keyword evidence="4 7" id="KW-1133">Transmembrane helix</keyword>
<feature type="transmembrane region" description="Helical" evidence="7">
    <location>
        <begin position="53"/>
        <end position="73"/>
    </location>
</feature>